<feature type="region of interest" description="Disordered" evidence="2">
    <location>
        <begin position="234"/>
        <end position="297"/>
    </location>
</feature>
<feature type="region of interest" description="Disordered" evidence="2">
    <location>
        <begin position="519"/>
        <end position="793"/>
    </location>
</feature>
<feature type="compositionally biased region" description="Polar residues" evidence="2">
    <location>
        <begin position="699"/>
        <end position="709"/>
    </location>
</feature>
<feature type="compositionally biased region" description="Low complexity" evidence="2">
    <location>
        <begin position="624"/>
        <end position="642"/>
    </location>
</feature>
<evidence type="ECO:0000313" key="3">
    <source>
        <dbReference type="EMBL" id="KAG2431157.1"/>
    </source>
</evidence>
<evidence type="ECO:0000256" key="1">
    <source>
        <dbReference type="SAM" id="Coils"/>
    </source>
</evidence>
<keyword evidence="1" id="KW-0175">Coiled coil</keyword>
<reference evidence="3" key="1">
    <citation type="journal article" date="2020" name="bioRxiv">
        <title>Comparative genomics of Chlamydomonas.</title>
        <authorList>
            <person name="Craig R.J."/>
            <person name="Hasan A.R."/>
            <person name="Ness R.W."/>
            <person name="Keightley P.D."/>
        </authorList>
    </citation>
    <scope>NUCLEOTIDE SEQUENCE</scope>
    <source>
        <strain evidence="3">SAG 7.73</strain>
    </source>
</reference>
<feature type="coiled-coil region" evidence="1">
    <location>
        <begin position="911"/>
        <end position="991"/>
    </location>
</feature>
<feature type="region of interest" description="Disordered" evidence="2">
    <location>
        <begin position="1"/>
        <end position="43"/>
    </location>
</feature>
<evidence type="ECO:0000256" key="2">
    <source>
        <dbReference type="SAM" id="MobiDB-lite"/>
    </source>
</evidence>
<evidence type="ECO:0000313" key="4">
    <source>
        <dbReference type="Proteomes" id="UP000650467"/>
    </source>
</evidence>
<accession>A0A835VVR7</accession>
<dbReference type="OrthoDB" id="551708at2759"/>
<feature type="compositionally biased region" description="Basic and acidic residues" evidence="2">
    <location>
        <begin position="596"/>
        <end position="605"/>
    </location>
</feature>
<dbReference type="Proteomes" id="UP000650467">
    <property type="component" value="Unassembled WGS sequence"/>
</dbReference>
<dbReference type="EMBL" id="JAEHOC010000025">
    <property type="protein sequence ID" value="KAG2431157.1"/>
    <property type="molecule type" value="Genomic_DNA"/>
</dbReference>
<feature type="coiled-coil region" evidence="1">
    <location>
        <begin position="1028"/>
        <end position="1329"/>
    </location>
</feature>
<feature type="compositionally biased region" description="Low complexity" evidence="2">
    <location>
        <begin position="562"/>
        <end position="579"/>
    </location>
</feature>
<gene>
    <name evidence="3" type="ORF">HXX76_009687</name>
</gene>
<feature type="compositionally biased region" description="Low complexity" evidence="2">
    <location>
        <begin position="262"/>
        <end position="271"/>
    </location>
</feature>
<feature type="compositionally biased region" description="Acidic residues" evidence="2">
    <location>
        <begin position="519"/>
        <end position="532"/>
    </location>
</feature>
<name>A0A835VVR7_CHLIN</name>
<feature type="region of interest" description="Disordered" evidence="2">
    <location>
        <begin position="331"/>
        <end position="359"/>
    </location>
</feature>
<comment type="caution">
    <text evidence="3">The sequence shown here is derived from an EMBL/GenBank/DDBJ whole genome shotgun (WGS) entry which is preliminary data.</text>
</comment>
<feature type="compositionally biased region" description="Acidic residues" evidence="2">
    <location>
        <begin position="541"/>
        <end position="555"/>
    </location>
</feature>
<proteinExistence type="predicted"/>
<protein>
    <submittedName>
        <fullName evidence="3">Uncharacterized protein</fullName>
    </submittedName>
</protein>
<feature type="region of interest" description="Disordered" evidence="2">
    <location>
        <begin position="380"/>
        <end position="411"/>
    </location>
</feature>
<sequence>MEAQPRKRGRSEAAAAGQWQPGDPNPANGQPTFRPPAALGDPLTAEFKAGEVVDKLDGKAAPRLQKGAWDAIVSLMGDGAGRDGGHAAVPRTTWCYSDRGGIETDAPGVVVQAEAGAEPAAAVADAAGVEQPQAAGSPAVIPRLYLAVSLDGRALAPVDGNALHDGEKRRQRVWVRQLREALAAVLPDVPTALSRLTLHATSVYLPAPGQVLLVLDVSTWVKSSKEEEVVDVEDAAEAAAPSQKKQKLTGASPLKGQRRSSAAAQGKGAQGDAEKAAGKQQAKRMPAGPQVALPIPRPPLHKKLAAFELPPLKQQLQRKGQELRRKDHQYGVPSGMLEPLSGMGVQQTPPRPGSKLNSPYTYTAEGSGRWAFSEDGTAVVLQDRQQQQQKSPEQPAAGAGPTAAAGAPPAAGSATKLAPLLLVAVGVNGGRPVPTDAIISLYPKNPKLVLRRLRENLGEANLPDPNSLLHAYTLYRTRPHGHALLVADFCRGTLQEREAAAGGGGDGTPVVSLVISGEDEVESVGSDAEAESEPAGADAADAAEGEVESEEESEEAGGMGAAGCAAPASRRASNSNVARGPGTPMVHPQEQVAPERSAKAHEDVAPVRLPIPMQARADKPAAVPQRQPPQQQQEQLPGLQPQRAPPPLAQTQQQQHQPQPPPRKRPRQPQQLAETRPQAEPQPQPRCDPERPVLGRKPSGTQPSTSVASEAQGRKQRQGGGEARSQHPTAPEPQHVGSPPLSPLAARGGSSAAVPGPPTANQPAAHGAGSFVSAPKQEGSGEHGGTRPVLPVAGSSLGAEAPLIGSDEVASLRQRVKNLEGKLQLMSRKLGETASKQADAEVELEAARESQAAQAQQQVELVTELEQLREETCALRAQLEAAQQVEASAVKELADTRAELGRVDADLKAGLERERRVAATHQRQTKQLQDEVDGLKGALAAEKAARDRLEAELQYHVAELVAAKKMVDVAAAELAAVKKMVEERVEAAAAELAAGQAAAKRAANKAAGERAAAKEAADAAAAELAAVRKAAAEQAEAAAAELAATQAAAKRAANKAAAERAAAKEAADAAAAELAAVRKAAAEQAEAAAAELAATQAAAKRAANKAAAERAAAKEAADAAAAELAAVKKAAAEQAEAKLAANKQADAAAAKLEEIRKAVEELAAAKKTAEEQAEAAAAELAEATKAAKEQADAAAAKLAAAQAAAKRAANKAAAERAAAKEAADAAAAELAAVRKAAAEQAEAAAAELAATQAAAKRAANKAAAERAAAKEAADAAAAELAAVRKAAAEQAEAAAAELAAAQAAAKRAANKAAKELAAANKAAAEQAEAHAALKKMIDAFYAAARPAE</sequence>
<keyword evidence="4" id="KW-1185">Reference proteome</keyword>
<feature type="compositionally biased region" description="Low complexity" evidence="2">
    <location>
        <begin position="385"/>
        <end position="411"/>
    </location>
</feature>
<organism evidence="3 4">
    <name type="scientific">Chlamydomonas incerta</name>
    <dbReference type="NCBI Taxonomy" id="51695"/>
    <lineage>
        <taxon>Eukaryota</taxon>
        <taxon>Viridiplantae</taxon>
        <taxon>Chlorophyta</taxon>
        <taxon>core chlorophytes</taxon>
        <taxon>Chlorophyceae</taxon>
        <taxon>CS clade</taxon>
        <taxon>Chlamydomonadales</taxon>
        <taxon>Chlamydomonadaceae</taxon>
        <taxon>Chlamydomonas</taxon>
    </lineage>
</organism>